<feature type="domain" description="UBP34/UBP24/USP9X/USP9Y-like ARM repeat region" evidence="8">
    <location>
        <begin position="73"/>
        <end position="193"/>
    </location>
</feature>
<keyword evidence="4" id="KW-0645">Protease</keyword>
<evidence type="ECO:0000256" key="5">
    <source>
        <dbReference type="ARBA" id="ARBA00022786"/>
    </source>
</evidence>
<evidence type="ECO:0000256" key="7">
    <source>
        <dbReference type="ARBA" id="ARBA00022807"/>
    </source>
</evidence>
<evidence type="ECO:0000256" key="4">
    <source>
        <dbReference type="ARBA" id="ARBA00022670"/>
    </source>
</evidence>
<feature type="domain" description="UBP34/UBP24/USP9X/USP9Y-like ARM repeat region" evidence="8">
    <location>
        <begin position="213"/>
        <end position="256"/>
    </location>
</feature>
<reference evidence="9 10" key="1">
    <citation type="submission" date="2020-02" db="EMBL/GenBank/DDBJ databases">
        <authorList>
            <person name="Ferguson B K."/>
        </authorList>
    </citation>
    <scope>NUCLEOTIDE SEQUENCE [LARGE SCALE GENOMIC DNA]</scope>
</reference>
<sequence length="265" mass="30454">MTITTGGQTVEPPDGENNIVPIWNVGRFSNSRGEVRARKGRPGADNARVNSSFRILLRLADCAYHRKVPDADCENGVLQIVLRDSLHQPQYVEKLEKILRFVIKEKCLSLEDLDILWAAQHGKHEAIVKNVHDLLAKLAWDFSPEQLDHLFGCYQSSWTSANKKQREKLLELIRRLAEDDKNGVMAHKVSGVLFFEHFHTYLSDSKYWHRSNSAFIFQVLSLFWNLAHSDEVVTEIVEQALCAHVKILDYSCSQVRLFAQQMRLL</sequence>
<evidence type="ECO:0000259" key="8">
    <source>
        <dbReference type="Pfam" id="PF25010"/>
    </source>
</evidence>
<evidence type="ECO:0000256" key="6">
    <source>
        <dbReference type="ARBA" id="ARBA00022801"/>
    </source>
</evidence>
<name>A0A6H5GCK1_9HEMI</name>
<evidence type="ECO:0000313" key="10">
    <source>
        <dbReference type="Proteomes" id="UP000479000"/>
    </source>
</evidence>
<evidence type="ECO:0000256" key="1">
    <source>
        <dbReference type="ARBA" id="ARBA00000707"/>
    </source>
</evidence>
<protein>
    <recommendedName>
        <fullName evidence="3">ubiquitinyl hydrolase 1</fullName>
        <ecNumber evidence="3">3.4.19.12</ecNumber>
    </recommendedName>
</protein>
<dbReference type="EMBL" id="CADCXU010010091">
    <property type="protein sequence ID" value="CAB0000853.1"/>
    <property type="molecule type" value="Genomic_DNA"/>
</dbReference>
<dbReference type="Proteomes" id="UP000479000">
    <property type="component" value="Unassembled WGS sequence"/>
</dbReference>
<evidence type="ECO:0000313" key="9">
    <source>
        <dbReference type="EMBL" id="CAB0000853.1"/>
    </source>
</evidence>
<keyword evidence="6" id="KW-0378">Hydrolase</keyword>
<dbReference type="AlphaFoldDB" id="A0A6H5GCK1"/>
<proteinExistence type="inferred from homology"/>
<dbReference type="EC" id="3.4.19.12" evidence="3"/>
<keyword evidence="5" id="KW-0833">Ubl conjugation pathway</keyword>
<keyword evidence="10" id="KW-1185">Reference proteome</keyword>
<dbReference type="InterPro" id="IPR056850">
    <property type="entry name" value="ARM_UBP34_24_USP9X_Y"/>
</dbReference>
<dbReference type="InterPro" id="IPR016024">
    <property type="entry name" value="ARM-type_fold"/>
</dbReference>
<comment type="similarity">
    <text evidence="2">Belongs to the peptidase C19 family.</text>
</comment>
<dbReference type="GO" id="GO:0004843">
    <property type="term" value="F:cysteine-type deubiquitinase activity"/>
    <property type="evidence" value="ECO:0007669"/>
    <property type="project" value="UniProtKB-EC"/>
</dbReference>
<evidence type="ECO:0000256" key="2">
    <source>
        <dbReference type="ARBA" id="ARBA00009085"/>
    </source>
</evidence>
<dbReference type="SUPFAM" id="SSF48371">
    <property type="entry name" value="ARM repeat"/>
    <property type="match status" value="1"/>
</dbReference>
<evidence type="ECO:0000256" key="3">
    <source>
        <dbReference type="ARBA" id="ARBA00012759"/>
    </source>
</evidence>
<gene>
    <name evidence="9" type="ORF">NTEN_LOCUS6640</name>
</gene>
<dbReference type="OrthoDB" id="289038at2759"/>
<comment type="catalytic activity">
    <reaction evidence="1">
        <text>Thiol-dependent hydrolysis of ester, thioester, amide, peptide and isopeptide bonds formed by the C-terminal Gly of ubiquitin (a 76-residue protein attached to proteins as an intracellular targeting signal).</text>
        <dbReference type="EC" id="3.4.19.12"/>
    </reaction>
</comment>
<dbReference type="Pfam" id="PF25010">
    <property type="entry name" value="ARM_UBP24_USP9X-Y"/>
    <property type="match status" value="2"/>
</dbReference>
<organism evidence="9 10">
    <name type="scientific">Nesidiocoris tenuis</name>
    <dbReference type="NCBI Taxonomy" id="355587"/>
    <lineage>
        <taxon>Eukaryota</taxon>
        <taxon>Metazoa</taxon>
        <taxon>Ecdysozoa</taxon>
        <taxon>Arthropoda</taxon>
        <taxon>Hexapoda</taxon>
        <taxon>Insecta</taxon>
        <taxon>Pterygota</taxon>
        <taxon>Neoptera</taxon>
        <taxon>Paraneoptera</taxon>
        <taxon>Hemiptera</taxon>
        <taxon>Heteroptera</taxon>
        <taxon>Panheteroptera</taxon>
        <taxon>Cimicomorpha</taxon>
        <taxon>Miridae</taxon>
        <taxon>Dicyphina</taxon>
        <taxon>Nesidiocoris</taxon>
    </lineage>
</organism>
<keyword evidence="7" id="KW-0788">Thiol protease</keyword>
<accession>A0A6H5GCK1</accession>
<dbReference type="GO" id="GO:0006508">
    <property type="term" value="P:proteolysis"/>
    <property type="evidence" value="ECO:0007669"/>
    <property type="project" value="UniProtKB-KW"/>
</dbReference>